<gene>
    <name evidence="4" type="ORF">GCM10009765_19940</name>
</gene>
<accession>A0ABN2GFR9</accession>
<evidence type="ECO:0000313" key="5">
    <source>
        <dbReference type="Proteomes" id="UP001500618"/>
    </source>
</evidence>
<reference evidence="4 5" key="1">
    <citation type="journal article" date="2019" name="Int. J. Syst. Evol. Microbiol.">
        <title>The Global Catalogue of Microorganisms (GCM) 10K type strain sequencing project: providing services to taxonomists for standard genome sequencing and annotation.</title>
        <authorList>
            <consortium name="The Broad Institute Genomics Platform"/>
            <consortium name="The Broad Institute Genome Sequencing Center for Infectious Disease"/>
            <person name="Wu L."/>
            <person name="Ma J."/>
        </authorList>
    </citation>
    <scope>NUCLEOTIDE SEQUENCE [LARGE SCALE GENOMIC DNA]</scope>
    <source>
        <strain evidence="4 5">JCM 14718</strain>
    </source>
</reference>
<dbReference type="InterPro" id="IPR058502">
    <property type="entry name" value="PLL-like_beta-prop"/>
</dbReference>
<organism evidence="4 5">
    <name type="scientific">Fodinicola feengrottensis</name>
    <dbReference type="NCBI Taxonomy" id="435914"/>
    <lineage>
        <taxon>Bacteria</taxon>
        <taxon>Bacillati</taxon>
        <taxon>Actinomycetota</taxon>
        <taxon>Actinomycetes</taxon>
        <taxon>Mycobacteriales</taxon>
        <taxon>Fodinicola</taxon>
    </lineage>
</organism>
<evidence type="ECO:0000313" key="4">
    <source>
        <dbReference type="EMBL" id="GAA1670504.1"/>
    </source>
</evidence>
<dbReference type="EMBL" id="BAAANY010000008">
    <property type="protein sequence ID" value="GAA1670504.1"/>
    <property type="molecule type" value="Genomic_DNA"/>
</dbReference>
<protein>
    <recommendedName>
        <fullName evidence="6">DUF4091 domain-containing protein</fullName>
    </recommendedName>
</protein>
<evidence type="ECO:0008006" key="6">
    <source>
        <dbReference type="Google" id="ProtNLM"/>
    </source>
</evidence>
<dbReference type="SUPFAM" id="SSF89372">
    <property type="entry name" value="Fucose-specific lectin"/>
    <property type="match status" value="1"/>
</dbReference>
<dbReference type="Pfam" id="PF26607">
    <property type="entry name" value="DUF8189"/>
    <property type="match status" value="1"/>
</dbReference>
<feature type="domain" description="PLL-like beta propeller" evidence="3">
    <location>
        <begin position="856"/>
        <end position="1107"/>
    </location>
</feature>
<keyword evidence="5" id="KW-1185">Reference proteome</keyword>
<name>A0ABN2GFR9_9ACTN</name>
<dbReference type="Pfam" id="PF13320">
    <property type="entry name" value="GH123_cat"/>
    <property type="match status" value="1"/>
</dbReference>
<dbReference type="PROSITE" id="PS51318">
    <property type="entry name" value="TAT"/>
    <property type="match status" value="1"/>
</dbReference>
<evidence type="ECO:0000259" key="3">
    <source>
        <dbReference type="Pfam" id="PF26607"/>
    </source>
</evidence>
<proteinExistence type="predicted"/>
<evidence type="ECO:0000259" key="2">
    <source>
        <dbReference type="Pfam" id="PF13320"/>
    </source>
</evidence>
<dbReference type="Gene3D" id="2.60.120.430">
    <property type="entry name" value="Galactose-binding lectin"/>
    <property type="match status" value="1"/>
</dbReference>
<evidence type="ECO:0000256" key="1">
    <source>
        <dbReference type="SAM" id="MobiDB-lite"/>
    </source>
</evidence>
<feature type="domain" description="Glycoside hydrolase 123 catalytic" evidence="2">
    <location>
        <begin position="307"/>
        <end position="508"/>
    </location>
</feature>
<comment type="caution">
    <text evidence="4">The sequence shown here is derived from an EMBL/GenBank/DDBJ whole genome shotgun (WGS) entry which is preliminary data.</text>
</comment>
<dbReference type="InterPro" id="IPR025150">
    <property type="entry name" value="GH123_cat"/>
</dbReference>
<dbReference type="Proteomes" id="UP001500618">
    <property type="component" value="Unassembled WGS sequence"/>
</dbReference>
<sequence>MHKDWGCVMAGISRRGFLVATAAAATAPVWGGAAAFAASTATVWVPSAADKIRRDRAVPAHPAAQLVLSSARNERQFGQVVVRTSAAATVTAAATDLSGPGGARMPATAVSFFQQRYVNVPTKQNDKYPTGWYPDALVPATSVLTGPDVNAAFLVTVRIPADQPAGAYTGSITLSGGDAPVTVPVALTVWGFASPVTPTSTAAFWPWYQQAALAEGVRWGTPEFKTRMDAYYAYQIDHRVMPNHPPLIGDPGPGPGYHPGPGPDAEPDAYIAQIADYVKDPRVTSFQLPTYASGDQNSTITIDTGKLAKVTGYLRQQGLLPKAFFYLGDEPGSDQAEDVLVGAYKTLHQVAPEVPTIMTLTHRPRQSLIDENNAWVFEQHTVPMLDEPRAVDTLKARGDLLWTYICIGDTWPYPGVMIDDSLVGSQLVPWFQHSQGYTGLLYWSTTAFGTWDGTNYTPRDVYAIPYADDSSAGDGFMLYPGKPVGVAGPVGSLRMHAVEAGMQDREHLVLFEQRSMAIAIQLGVADRIAVGDLLKPYFDVLYQWLDRYQDDPVLFGNIRTEVGIQVDRLLNGEPAVVVVGKPRAYHVPVTVYVRTGVPVTIAGKSCGVTERTAKADIHSALLPLPAGYQKIIVTAGADTLTRSVQVGPVGLPHPVRINTFETDRDVARLQASGATVARSTAHPVTGKSCLQITFPTGVDYPGVYFRGIEHVGRNDWTKFREVAFEAYNDSDKVVALNGKFYNPVAADDNHVVYLAPRQRQTVRFKLWHVPANIYDPTQGDFDLSTLTSFQIYTTKRQTAVSVYIDDLRFESNSVVLENPGTAMRLDDSGTLTYALPAVDGSIAYGRRVGGTWSRLSAPGPVAGQVASVLDLRGRMNLLGRSGSGALVWRRSTATGWESKAVPSVRLAGPPAAAIDAHGRLTFLARTTENALVTGWLDSPVSDRWQIATGPDATALGDPAVGLDISGKLCFLVQTSGNQLLHGWQDTPGSSTWHTAVILQNGTGAPVLIAGRPGMGQGSPGRLVFVARDPSGRLSHGWQSVPGQGPWQWTTLQPTTDTDDDGNHVTVTVAGQPVCSLDASGRLTYFVRTSDNRVLHGWQDSPDNGPWHATLIRDASGAYATIADDVTVSQDEIGCLVFAGPGTNGAAVIGSQDVPASRPWHLTSSGSGLRVPHRRP</sequence>
<feature type="region of interest" description="Disordered" evidence="1">
    <location>
        <begin position="1155"/>
        <end position="1175"/>
    </location>
</feature>
<dbReference type="InterPro" id="IPR006311">
    <property type="entry name" value="TAT_signal"/>
</dbReference>